<dbReference type="PANTHER" id="PTHR43249">
    <property type="entry name" value="UDP-N-ACETYL-2-AMINO-2-DEOXY-D-GLUCURONATE OXIDASE"/>
    <property type="match status" value="1"/>
</dbReference>
<feature type="non-terminal residue" evidence="2">
    <location>
        <position position="127"/>
    </location>
</feature>
<feature type="domain" description="Gfo/Idh/MocA-like oxidoreductase N-terminal" evidence="1">
    <location>
        <begin position="1"/>
        <end position="116"/>
    </location>
</feature>
<dbReference type="EMBL" id="JACOZA010000002">
    <property type="protein sequence ID" value="MBI2096559.1"/>
    <property type="molecule type" value="Genomic_DNA"/>
</dbReference>
<organism evidence="2 3">
    <name type="scientific">Candidatus Sungiibacteriota bacterium</name>
    <dbReference type="NCBI Taxonomy" id="2750080"/>
    <lineage>
        <taxon>Bacteria</taxon>
        <taxon>Candidatus Sungiibacteriota</taxon>
    </lineage>
</organism>
<sequence length="127" mass="13987">MVGLGQQGERLARAISESSHAKLISVVSTDKSRAQSFKAQHGAIYSHDLLQEALHNKKINAVCIATPNHKHAQEVILAAQAGKNILCEKPLALTMREGRAIAAADKKNRVRCFVDFHLRMHESVKRA</sequence>
<dbReference type="SUPFAM" id="SSF51735">
    <property type="entry name" value="NAD(P)-binding Rossmann-fold domains"/>
    <property type="match status" value="1"/>
</dbReference>
<dbReference type="AlphaFoldDB" id="A0A931SCI8"/>
<name>A0A931SCI8_9BACT</name>
<dbReference type="GO" id="GO:0000166">
    <property type="term" value="F:nucleotide binding"/>
    <property type="evidence" value="ECO:0007669"/>
    <property type="project" value="InterPro"/>
</dbReference>
<evidence type="ECO:0000313" key="2">
    <source>
        <dbReference type="EMBL" id="MBI2096559.1"/>
    </source>
</evidence>
<dbReference type="Proteomes" id="UP000724148">
    <property type="component" value="Unassembled WGS sequence"/>
</dbReference>
<evidence type="ECO:0000259" key="1">
    <source>
        <dbReference type="Pfam" id="PF01408"/>
    </source>
</evidence>
<reference evidence="2" key="1">
    <citation type="submission" date="2020-07" db="EMBL/GenBank/DDBJ databases">
        <title>Huge and variable diversity of episymbiotic CPR bacteria and DPANN archaea in groundwater ecosystems.</title>
        <authorList>
            <person name="He C.Y."/>
            <person name="Keren R."/>
            <person name="Whittaker M."/>
            <person name="Farag I.F."/>
            <person name="Doudna J."/>
            <person name="Cate J.H.D."/>
            <person name="Banfield J.F."/>
        </authorList>
    </citation>
    <scope>NUCLEOTIDE SEQUENCE</scope>
    <source>
        <strain evidence="2">NC_groundwater_193_Ag_S-0.1um_51_7</strain>
    </source>
</reference>
<dbReference type="InterPro" id="IPR000683">
    <property type="entry name" value="Gfo/Idh/MocA-like_OxRdtase_N"/>
</dbReference>
<gene>
    <name evidence="2" type="ORF">HYT40_00125</name>
</gene>
<dbReference type="Gene3D" id="3.40.50.720">
    <property type="entry name" value="NAD(P)-binding Rossmann-like Domain"/>
    <property type="match status" value="1"/>
</dbReference>
<evidence type="ECO:0000313" key="3">
    <source>
        <dbReference type="Proteomes" id="UP000724148"/>
    </source>
</evidence>
<dbReference type="Pfam" id="PF01408">
    <property type="entry name" value="GFO_IDH_MocA"/>
    <property type="match status" value="1"/>
</dbReference>
<proteinExistence type="predicted"/>
<dbReference type="InterPro" id="IPR036291">
    <property type="entry name" value="NAD(P)-bd_dom_sf"/>
</dbReference>
<dbReference type="PANTHER" id="PTHR43249:SF1">
    <property type="entry name" value="D-GLUCOSIDE 3-DEHYDROGENASE"/>
    <property type="match status" value="1"/>
</dbReference>
<comment type="caution">
    <text evidence="2">The sequence shown here is derived from an EMBL/GenBank/DDBJ whole genome shotgun (WGS) entry which is preliminary data.</text>
</comment>
<accession>A0A931SCI8</accession>
<dbReference type="InterPro" id="IPR052515">
    <property type="entry name" value="Gfo/Idh/MocA_Oxidoreductase"/>
</dbReference>
<protein>
    <submittedName>
        <fullName evidence="2">Gfo/Idh/MocA family oxidoreductase</fullName>
    </submittedName>
</protein>